<keyword evidence="3" id="KW-0808">Transferase</keyword>
<dbReference type="PANTHER" id="PTHR42743">
    <property type="entry name" value="AMINO-ACID AMINOTRANSFERASE"/>
    <property type="match status" value="1"/>
</dbReference>
<dbReference type="GO" id="GO:0008696">
    <property type="term" value="F:4-amino-4-deoxychorismate lyase activity"/>
    <property type="evidence" value="ECO:0007669"/>
    <property type="project" value="TreeGrafter"/>
</dbReference>
<proteinExistence type="inferred from homology"/>
<dbReference type="SUPFAM" id="SSF56752">
    <property type="entry name" value="D-aminoacid aminotransferase-like PLP-dependent enzymes"/>
    <property type="match status" value="1"/>
</dbReference>
<evidence type="ECO:0000313" key="3">
    <source>
        <dbReference type="EMBL" id="OUJ01626.1"/>
    </source>
</evidence>
<dbReference type="InterPro" id="IPR050571">
    <property type="entry name" value="Class-IV_PLP-Dep_Aminotrnsfr"/>
</dbReference>
<evidence type="ECO:0000256" key="1">
    <source>
        <dbReference type="ARBA" id="ARBA00009320"/>
    </source>
</evidence>
<accession>A0A1Z5YTE5</accession>
<dbReference type="GO" id="GO:0008483">
    <property type="term" value="F:transaminase activity"/>
    <property type="evidence" value="ECO:0007669"/>
    <property type="project" value="UniProtKB-KW"/>
</dbReference>
<dbReference type="GO" id="GO:0008153">
    <property type="term" value="P:4-aminobenzoate biosynthetic process"/>
    <property type="evidence" value="ECO:0007669"/>
    <property type="project" value="TreeGrafter"/>
</dbReference>
<dbReference type="OrthoDB" id="9805628at2"/>
<comment type="caution">
    <text evidence="3">The sequence shown here is derived from an EMBL/GenBank/DDBJ whole genome shotgun (WGS) entry which is preliminary data.</text>
</comment>
<dbReference type="Gene3D" id="3.20.10.10">
    <property type="entry name" value="D-amino Acid Aminotransferase, subunit A, domain 2"/>
    <property type="match status" value="1"/>
</dbReference>
<organism evidence="3 4">
    <name type="scientific">Acetobacter cibinongensis</name>
    <dbReference type="NCBI Taxonomy" id="146475"/>
    <lineage>
        <taxon>Bacteria</taxon>
        <taxon>Pseudomonadati</taxon>
        <taxon>Pseudomonadota</taxon>
        <taxon>Alphaproteobacteria</taxon>
        <taxon>Acetobacterales</taxon>
        <taxon>Acetobacteraceae</taxon>
        <taxon>Acetobacter</taxon>
    </lineage>
</organism>
<dbReference type="Gene3D" id="3.30.470.10">
    <property type="match status" value="1"/>
</dbReference>
<protein>
    <recommendedName>
        <fullName evidence="2">Probable branched-chain-amino-acid aminotransferase</fullName>
    </recommendedName>
</protein>
<keyword evidence="3" id="KW-0032">Aminotransferase</keyword>
<dbReference type="InterPro" id="IPR001544">
    <property type="entry name" value="Aminotrans_IV"/>
</dbReference>
<name>A0A1Z5YTE5_9PROT</name>
<dbReference type="InterPro" id="IPR043131">
    <property type="entry name" value="BCAT-like_N"/>
</dbReference>
<dbReference type="PANTHER" id="PTHR42743:SF2">
    <property type="entry name" value="AMINODEOXYCHORISMATE LYASE"/>
    <property type="match status" value="1"/>
</dbReference>
<dbReference type="Pfam" id="PF01063">
    <property type="entry name" value="Aminotran_4"/>
    <property type="match status" value="1"/>
</dbReference>
<evidence type="ECO:0000256" key="2">
    <source>
        <dbReference type="ARBA" id="ARBA00014472"/>
    </source>
</evidence>
<dbReference type="RefSeq" id="WP_086651553.1">
    <property type="nucleotide sequence ID" value="NZ_JOMQ01000041.1"/>
</dbReference>
<evidence type="ECO:0000313" key="4">
    <source>
        <dbReference type="Proteomes" id="UP000196086"/>
    </source>
</evidence>
<dbReference type="AlphaFoldDB" id="A0A1Z5YTE5"/>
<dbReference type="Proteomes" id="UP000196086">
    <property type="component" value="Unassembled WGS sequence"/>
</dbReference>
<dbReference type="InterPro" id="IPR043132">
    <property type="entry name" value="BCAT-like_C"/>
</dbReference>
<dbReference type="EMBL" id="JOMQ01000041">
    <property type="protein sequence ID" value="OUJ01626.1"/>
    <property type="molecule type" value="Genomic_DNA"/>
</dbReference>
<dbReference type="InterPro" id="IPR036038">
    <property type="entry name" value="Aminotransferase-like"/>
</dbReference>
<comment type="similarity">
    <text evidence="1">Belongs to the class-IV pyridoxal-phosphate-dependent aminotransferase family.</text>
</comment>
<gene>
    <name evidence="3" type="ORF">HK14_08430</name>
</gene>
<sequence length="271" mass="28923">MTLVVWFNGRICPAEQARIDVADRGLTLGDGLFETLRVHEGRVLRLPLHAARLQNGGAVLQLPVPTLAEMAQATQELLAATGLQSGSMRLTVTRGVGVRGLLPPTHVEPTVVMTATEGAPTVATVSLMTSRLIRQDEQSPLCRMKSLNYLPHILARQEAARAGSDEALLLNTQGRVAETTISTVIVQQGGRFMTPPVSEGALPGVARAVLFQAGLIEEQPLAPAALLRAEAVYLINSLGVRFVTSMDGHPLPLNKTGVERLCQALAVPLEK</sequence>
<dbReference type="GO" id="GO:0005829">
    <property type="term" value="C:cytosol"/>
    <property type="evidence" value="ECO:0007669"/>
    <property type="project" value="TreeGrafter"/>
</dbReference>
<reference evidence="3 4" key="1">
    <citation type="submission" date="2014-06" db="EMBL/GenBank/DDBJ databases">
        <authorList>
            <person name="Ju J."/>
            <person name="Zhang J."/>
        </authorList>
    </citation>
    <scope>NUCLEOTIDE SEQUENCE [LARGE SCALE GENOMIC DNA]</scope>
    <source>
        <strain evidence="3 4">DsW_47</strain>
    </source>
</reference>